<dbReference type="AlphaFoldDB" id="A0A8J2KB30"/>
<evidence type="ECO:0000313" key="2">
    <source>
        <dbReference type="EMBL" id="CAG7732892.1"/>
    </source>
</evidence>
<dbReference type="EMBL" id="CAJVCH010239611">
    <property type="protein sequence ID" value="CAG7732892.1"/>
    <property type="molecule type" value="Genomic_DNA"/>
</dbReference>
<gene>
    <name evidence="2" type="ORF">AFUS01_LOCUS21373</name>
</gene>
<reference evidence="2" key="1">
    <citation type="submission" date="2021-06" db="EMBL/GenBank/DDBJ databases">
        <authorList>
            <person name="Hodson N. C."/>
            <person name="Mongue J. A."/>
            <person name="Jaron S. K."/>
        </authorList>
    </citation>
    <scope>NUCLEOTIDE SEQUENCE</scope>
</reference>
<keyword evidence="1" id="KW-1133">Transmembrane helix</keyword>
<protein>
    <submittedName>
        <fullName evidence="2">Uncharacterized protein</fullName>
    </submittedName>
</protein>
<comment type="caution">
    <text evidence="2">The sequence shown here is derived from an EMBL/GenBank/DDBJ whole genome shotgun (WGS) entry which is preliminary data.</text>
</comment>
<feature type="transmembrane region" description="Helical" evidence="1">
    <location>
        <begin position="53"/>
        <end position="76"/>
    </location>
</feature>
<accession>A0A8J2KB30</accession>
<proteinExistence type="predicted"/>
<feature type="transmembrane region" description="Helical" evidence="1">
    <location>
        <begin position="117"/>
        <end position="136"/>
    </location>
</feature>
<sequence length="149" mass="16249">MEERNICCCGASTWTKVIAWIEIVCSVILIVIFSVVAITIGGSEPDSGHDESFNNMLAVIMLILRAVVLFLMGIVLLRGSLKRKPGHIRAWLVITTIGLIVQVILETVNVVSGGEFVSLVVTALVIPFFIFLLWTVNIHKNEIMAAATA</sequence>
<feature type="transmembrane region" description="Helical" evidence="1">
    <location>
        <begin position="20"/>
        <end position="41"/>
    </location>
</feature>
<evidence type="ECO:0000256" key="1">
    <source>
        <dbReference type="SAM" id="Phobius"/>
    </source>
</evidence>
<evidence type="ECO:0000313" key="3">
    <source>
        <dbReference type="Proteomes" id="UP000708208"/>
    </source>
</evidence>
<feature type="transmembrane region" description="Helical" evidence="1">
    <location>
        <begin position="88"/>
        <end position="105"/>
    </location>
</feature>
<dbReference type="Proteomes" id="UP000708208">
    <property type="component" value="Unassembled WGS sequence"/>
</dbReference>
<name>A0A8J2KB30_9HEXA</name>
<organism evidence="2 3">
    <name type="scientific">Allacma fusca</name>
    <dbReference type="NCBI Taxonomy" id="39272"/>
    <lineage>
        <taxon>Eukaryota</taxon>
        <taxon>Metazoa</taxon>
        <taxon>Ecdysozoa</taxon>
        <taxon>Arthropoda</taxon>
        <taxon>Hexapoda</taxon>
        <taxon>Collembola</taxon>
        <taxon>Symphypleona</taxon>
        <taxon>Sminthuridae</taxon>
        <taxon>Allacma</taxon>
    </lineage>
</organism>
<keyword evidence="1" id="KW-0472">Membrane</keyword>
<keyword evidence="3" id="KW-1185">Reference proteome</keyword>
<dbReference type="OrthoDB" id="8280462at2759"/>
<keyword evidence="1" id="KW-0812">Transmembrane</keyword>